<sequence>MKLLPKNCFSISTMAIGAALFAQTAVHAQGPAIDSGINHKLLAAAQGSIVELPGLLTEKLPMNAYQKIVQPGPQYLISDDPEYIRVPEGVAFREAVEPGTVRLYVYNVNGVKEPEKITTKIIAVIKNTGKTPMHLRMLKFSSQKPTTSYFYAGKQGLADFFASTPQTTIRTIQPGGVLAIDPAHEKNIVKYDELVHGFYEFVIDQPGEVSVLQTNTTSSTAASFARITNVLPSKSQSGAGRGIFGVSNYRLLTQNTIDTKDGISQIIVADGKQDGWVLGKESSSGRIATLAGNYGVLYNMEIKWKSTDGRGLALVTWNARSDNNQWCGAMANTMVVSKGKFKEGIIQLPADKLVTRKAPEAVLVQVFPPAANGEEQVIKLTYSPPGASCLPTPLVFIPVTME</sequence>
<gene>
    <name evidence="2" type="ORF">J7I42_00585</name>
</gene>
<feature type="signal peptide" evidence="1">
    <location>
        <begin position="1"/>
        <end position="28"/>
    </location>
</feature>
<evidence type="ECO:0000313" key="3">
    <source>
        <dbReference type="Proteomes" id="UP000677244"/>
    </source>
</evidence>
<proteinExistence type="predicted"/>
<evidence type="ECO:0008006" key="4">
    <source>
        <dbReference type="Google" id="ProtNLM"/>
    </source>
</evidence>
<organism evidence="2 3">
    <name type="scientific">Niastella soli</name>
    <dbReference type="NCBI Taxonomy" id="2821487"/>
    <lineage>
        <taxon>Bacteria</taxon>
        <taxon>Pseudomonadati</taxon>
        <taxon>Bacteroidota</taxon>
        <taxon>Chitinophagia</taxon>
        <taxon>Chitinophagales</taxon>
        <taxon>Chitinophagaceae</taxon>
        <taxon>Niastella</taxon>
    </lineage>
</organism>
<keyword evidence="3" id="KW-1185">Reference proteome</keyword>
<dbReference type="Proteomes" id="UP000677244">
    <property type="component" value="Unassembled WGS sequence"/>
</dbReference>
<reference evidence="2 3" key="1">
    <citation type="submission" date="2021-03" db="EMBL/GenBank/DDBJ databases">
        <title>Assistant Professor.</title>
        <authorList>
            <person name="Huq M.A."/>
        </authorList>
    </citation>
    <scope>NUCLEOTIDE SEQUENCE [LARGE SCALE GENOMIC DNA]</scope>
    <source>
        <strain evidence="2 3">MAH-29</strain>
    </source>
</reference>
<feature type="chain" id="PRO_5046623178" description="Copper amine oxidase" evidence="1">
    <location>
        <begin position="29"/>
        <end position="402"/>
    </location>
</feature>
<evidence type="ECO:0000256" key="1">
    <source>
        <dbReference type="SAM" id="SignalP"/>
    </source>
</evidence>
<keyword evidence="1" id="KW-0732">Signal</keyword>
<protein>
    <recommendedName>
        <fullName evidence="4">Copper amine oxidase</fullName>
    </recommendedName>
</protein>
<dbReference type="RefSeq" id="WP_209136820.1">
    <property type="nucleotide sequence ID" value="NZ_JAGHKO010000001.1"/>
</dbReference>
<accession>A0ABS3YLG7</accession>
<dbReference type="EMBL" id="JAGHKO010000001">
    <property type="protein sequence ID" value="MBO9198736.1"/>
    <property type="molecule type" value="Genomic_DNA"/>
</dbReference>
<comment type="caution">
    <text evidence="2">The sequence shown here is derived from an EMBL/GenBank/DDBJ whole genome shotgun (WGS) entry which is preliminary data.</text>
</comment>
<evidence type="ECO:0000313" key="2">
    <source>
        <dbReference type="EMBL" id="MBO9198736.1"/>
    </source>
</evidence>
<name>A0ABS3YLG7_9BACT</name>